<sequence>MRSLSRLGVDVRVGINPSITVGAATPAQVPQPGGVLAIAPDWVGALPVDALYGIDPRQAEVLRGYGIHYVGLPAAVPAAPSSASWKAAPVAPPPSRPAASTRALSFPVPCPPPRPSATPSPGLPPRARTPVPPCPIRWSGSAACCAAGDRRPGR</sequence>
<accession>A0ABU2U7Q7</accession>
<evidence type="ECO:0000256" key="1">
    <source>
        <dbReference type="SAM" id="MobiDB-lite"/>
    </source>
</evidence>
<feature type="compositionally biased region" description="Low complexity" evidence="1">
    <location>
        <begin position="97"/>
        <end position="107"/>
    </location>
</feature>
<dbReference type="EMBL" id="JAVREY010000098">
    <property type="protein sequence ID" value="MDT0469215.1"/>
    <property type="molecule type" value="Genomic_DNA"/>
</dbReference>
<name>A0ABU2U7Q7_9ACTN</name>
<keyword evidence="3" id="KW-1185">Reference proteome</keyword>
<evidence type="ECO:0000313" key="3">
    <source>
        <dbReference type="Proteomes" id="UP001183809"/>
    </source>
</evidence>
<feature type="region of interest" description="Disordered" evidence="1">
    <location>
        <begin position="83"/>
        <end position="132"/>
    </location>
</feature>
<organism evidence="2 3">
    <name type="scientific">Streptomyces gibsoniae</name>
    <dbReference type="NCBI Taxonomy" id="3075529"/>
    <lineage>
        <taxon>Bacteria</taxon>
        <taxon>Bacillati</taxon>
        <taxon>Actinomycetota</taxon>
        <taxon>Actinomycetes</taxon>
        <taxon>Kitasatosporales</taxon>
        <taxon>Streptomycetaceae</taxon>
        <taxon>Streptomyces</taxon>
    </lineage>
</organism>
<comment type="caution">
    <text evidence="2">The sequence shown here is derived from an EMBL/GenBank/DDBJ whole genome shotgun (WGS) entry which is preliminary data.</text>
</comment>
<feature type="compositionally biased region" description="Pro residues" evidence="1">
    <location>
        <begin position="108"/>
        <end position="124"/>
    </location>
</feature>
<dbReference type="Proteomes" id="UP001183809">
    <property type="component" value="Unassembled WGS sequence"/>
</dbReference>
<proteinExistence type="predicted"/>
<evidence type="ECO:0000313" key="2">
    <source>
        <dbReference type="EMBL" id="MDT0469215.1"/>
    </source>
</evidence>
<protein>
    <submittedName>
        <fullName evidence="2">Uncharacterized protein</fullName>
    </submittedName>
</protein>
<reference evidence="3" key="1">
    <citation type="submission" date="2023-07" db="EMBL/GenBank/DDBJ databases">
        <title>30 novel species of actinomycetes from the DSMZ collection.</title>
        <authorList>
            <person name="Nouioui I."/>
        </authorList>
    </citation>
    <scope>NUCLEOTIDE SEQUENCE [LARGE SCALE GENOMIC DNA]</scope>
    <source>
        <strain evidence="3">DSM 41699</strain>
    </source>
</reference>
<gene>
    <name evidence="2" type="ORF">RM764_40680</name>
</gene>
<dbReference type="RefSeq" id="WP_311700652.1">
    <property type="nucleotide sequence ID" value="NZ_JAVREY010000098.1"/>
</dbReference>